<evidence type="ECO:0000313" key="3">
    <source>
        <dbReference type="WBParaSite" id="MhA1_Contig1063.frz3.gene12"/>
    </source>
</evidence>
<proteinExistence type="predicted"/>
<dbReference type="Proteomes" id="UP000095281">
    <property type="component" value="Unplaced"/>
</dbReference>
<sequence length="104" mass="11727">MPLNTPKSSIVGCFDQSPHKALSNADPSAEFFNASPLDCIQFCYKIQSCQTMVYHKHFSSCQLYSQTIGKGAKEVLANGHDLYKRREFCSNGLQKEENSEEEEN</sequence>
<feature type="domain" description="Apple" evidence="1">
    <location>
        <begin position="13"/>
        <end position="89"/>
    </location>
</feature>
<evidence type="ECO:0000259" key="1">
    <source>
        <dbReference type="PROSITE" id="PS50948"/>
    </source>
</evidence>
<dbReference type="PROSITE" id="PS50948">
    <property type="entry name" value="PAN"/>
    <property type="match status" value="1"/>
</dbReference>
<evidence type="ECO:0000313" key="2">
    <source>
        <dbReference type="Proteomes" id="UP000095281"/>
    </source>
</evidence>
<dbReference type="InterPro" id="IPR003609">
    <property type="entry name" value="Pan_app"/>
</dbReference>
<organism evidence="2 3">
    <name type="scientific">Meloidogyne hapla</name>
    <name type="common">Root-knot nematode worm</name>
    <dbReference type="NCBI Taxonomy" id="6305"/>
    <lineage>
        <taxon>Eukaryota</taxon>
        <taxon>Metazoa</taxon>
        <taxon>Ecdysozoa</taxon>
        <taxon>Nematoda</taxon>
        <taxon>Chromadorea</taxon>
        <taxon>Rhabditida</taxon>
        <taxon>Tylenchina</taxon>
        <taxon>Tylenchomorpha</taxon>
        <taxon>Tylenchoidea</taxon>
        <taxon>Meloidogynidae</taxon>
        <taxon>Meloidogyninae</taxon>
        <taxon>Meloidogyne</taxon>
    </lineage>
</organism>
<dbReference type="WBParaSite" id="MhA1_Contig1063.frz3.gene12">
    <property type="protein sequence ID" value="MhA1_Contig1063.frz3.gene12"/>
    <property type="gene ID" value="MhA1_Contig1063.frz3.gene12"/>
</dbReference>
<dbReference type="SUPFAM" id="SSF57414">
    <property type="entry name" value="Hairpin loop containing domain-like"/>
    <property type="match status" value="1"/>
</dbReference>
<protein>
    <submittedName>
        <fullName evidence="3">Apple domain-containing protein</fullName>
    </submittedName>
</protein>
<dbReference type="Pfam" id="PF00024">
    <property type="entry name" value="PAN_1"/>
    <property type="match status" value="1"/>
</dbReference>
<accession>A0A1I8AXB8</accession>
<keyword evidence="2" id="KW-1185">Reference proteome</keyword>
<dbReference type="AlphaFoldDB" id="A0A1I8AXB8"/>
<name>A0A1I8AXB8_MELHA</name>
<reference evidence="3" key="1">
    <citation type="submission" date="2016-11" db="UniProtKB">
        <authorList>
            <consortium name="WormBaseParasite"/>
        </authorList>
    </citation>
    <scope>IDENTIFICATION</scope>
</reference>